<comment type="caution">
    <text evidence="2">The sequence shown here is derived from an EMBL/GenBank/DDBJ whole genome shotgun (WGS) entry which is preliminary data.</text>
</comment>
<dbReference type="EMBL" id="JBHTHU010000005">
    <property type="protein sequence ID" value="MFD0749951.1"/>
    <property type="molecule type" value="Genomic_DNA"/>
</dbReference>
<dbReference type="GO" id="GO:0016787">
    <property type="term" value="F:hydrolase activity"/>
    <property type="evidence" value="ECO:0007669"/>
    <property type="project" value="UniProtKB-KW"/>
</dbReference>
<gene>
    <name evidence="2" type="ORF">ACFQZS_07350</name>
</gene>
<proteinExistence type="predicted"/>
<name>A0ABW2YU39_9SPHI</name>
<dbReference type="Proteomes" id="UP001596958">
    <property type="component" value="Unassembled WGS sequence"/>
</dbReference>
<keyword evidence="3" id="KW-1185">Reference proteome</keyword>
<dbReference type="Pfam" id="PF09411">
    <property type="entry name" value="PagL"/>
    <property type="match status" value="1"/>
</dbReference>
<dbReference type="InterPro" id="IPR018550">
    <property type="entry name" value="Lipid-A_deacylase-rel"/>
</dbReference>
<feature type="signal peptide" evidence="1">
    <location>
        <begin position="1"/>
        <end position="22"/>
    </location>
</feature>
<accession>A0ABW2YU39</accession>
<protein>
    <submittedName>
        <fullName evidence="2">Acyloxyacyl hydrolase</fullName>
    </submittedName>
</protein>
<keyword evidence="1" id="KW-0732">Signal</keyword>
<keyword evidence="2" id="KW-0378">Hydrolase</keyword>
<dbReference type="Gene3D" id="2.40.160.20">
    <property type="match status" value="1"/>
</dbReference>
<evidence type="ECO:0000313" key="3">
    <source>
        <dbReference type="Proteomes" id="UP001596958"/>
    </source>
</evidence>
<feature type="chain" id="PRO_5045418498" evidence="1">
    <location>
        <begin position="23"/>
        <end position="404"/>
    </location>
</feature>
<reference evidence="3" key="1">
    <citation type="journal article" date="2019" name="Int. J. Syst. Evol. Microbiol.">
        <title>The Global Catalogue of Microorganisms (GCM) 10K type strain sequencing project: providing services to taxonomists for standard genome sequencing and annotation.</title>
        <authorList>
            <consortium name="The Broad Institute Genomics Platform"/>
            <consortium name="The Broad Institute Genome Sequencing Center for Infectious Disease"/>
            <person name="Wu L."/>
            <person name="Ma J."/>
        </authorList>
    </citation>
    <scope>NUCLEOTIDE SEQUENCE [LARGE SCALE GENOMIC DNA]</scope>
    <source>
        <strain evidence="3">CCUG 63418</strain>
    </source>
</reference>
<sequence length="404" mass="43314">MRLKSKLKLLLLLLAITSVSYAQNRNSIGANFMYGATMAATQGAYQGIGLNYNINVANSEAEWTSMLNVENITIDATLYNMGGVSGGNALTAFNPKFRETGYFGTHVALSGGLDIRLLNANGFKVLFAPGLGLLYSTKDYGTTGGVNQVMGGRLNIISSAKLKLVFPVTYNTSLQIGAVVAHSSNSNTSKPNVGLNKIESFIGITHGLSSAPTRTHAPKFNLGKNALAFEFIGGYTGQITTGFYQLNGVNLQLDKSFRKSATPIFKAGLSASFSRYVNHVLGLKVGTDLVYSSKTSPLGSATSDTARFIQTFQGNYTPVYSHVNVGVNAGVDLRLGRMVFSGSYGYFLGGYERYIYTQTGTNKFVYGRMFYSTVSAKYFITPKIALAAKSYLNNFGGVGVQVGI</sequence>
<evidence type="ECO:0000256" key="1">
    <source>
        <dbReference type="SAM" id="SignalP"/>
    </source>
</evidence>
<organism evidence="2 3">
    <name type="scientific">Mucilaginibacter calamicampi</name>
    <dbReference type="NCBI Taxonomy" id="1302352"/>
    <lineage>
        <taxon>Bacteria</taxon>
        <taxon>Pseudomonadati</taxon>
        <taxon>Bacteroidota</taxon>
        <taxon>Sphingobacteriia</taxon>
        <taxon>Sphingobacteriales</taxon>
        <taxon>Sphingobacteriaceae</taxon>
        <taxon>Mucilaginibacter</taxon>
    </lineage>
</organism>
<evidence type="ECO:0000313" key="2">
    <source>
        <dbReference type="EMBL" id="MFD0749951.1"/>
    </source>
</evidence>
<dbReference type="RefSeq" id="WP_377098766.1">
    <property type="nucleotide sequence ID" value="NZ_JBHTHU010000005.1"/>
</dbReference>